<comment type="caution">
    <text evidence="11">The sequence shown here is derived from an EMBL/GenBank/DDBJ whole genome shotgun (WGS) entry which is preliminary data.</text>
</comment>
<dbReference type="RefSeq" id="WP_149435344.1">
    <property type="nucleotide sequence ID" value="NZ_VTPX01000005.1"/>
</dbReference>
<dbReference type="InterPro" id="IPR007387">
    <property type="entry name" value="TRAP_DctQ"/>
</dbReference>
<dbReference type="AlphaFoldDB" id="A0A640WDT5"/>
<evidence type="ECO:0000256" key="6">
    <source>
        <dbReference type="ARBA" id="ARBA00022989"/>
    </source>
</evidence>
<keyword evidence="7 9" id="KW-0472">Membrane</keyword>
<accession>A0A640WDT5</accession>
<comment type="subcellular location">
    <subcellularLocation>
        <location evidence="1 9">Cell inner membrane</location>
        <topology evidence="1 9">Multi-pass membrane protein</topology>
    </subcellularLocation>
</comment>
<keyword evidence="12" id="KW-1185">Reference proteome</keyword>
<dbReference type="InterPro" id="IPR055348">
    <property type="entry name" value="DctQ"/>
</dbReference>
<sequence>MISRLLRLSDRLTWAAAAFSALAMALLFILMLAEIVSRNLLGKSLGFTWEVSGYLLGLIIFMASSWTLRTDKHIRITLLREHLPNGGMRWLDLLATLIGVVIVGFFTAAFVGFCLQTWHSGTVSSTPQQIPLIYPRALMALGLVVFTLTLIVRALVLIAAPGLLEHTPEDSAMPMEGEP</sequence>
<organism evidence="11 12">
    <name type="scientific">Salinicola corii</name>
    <dbReference type="NCBI Taxonomy" id="2606937"/>
    <lineage>
        <taxon>Bacteria</taxon>
        <taxon>Pseudomonadati</taxon>
        <taxon>Pseudomonadota</taxon>
        <taxon>Gammaproteobacteria</taxon>
        <taxon>Oceanospirillales</taxon>
        <taxon>Halomonadaceae</taxon>
        <taxon>Salinicola</taxon>
    </lineage>
</organism>
<evidence type="ECO:0000256" key="4">
    <source>
        <dbReference type="ARBA" id="ARBA00022519"/>
    </source>
</evidence>
<evidence type="ECO:0000256" key="8">
    <source>
        <dbReference type="ARBA" id="ARBA00038436"/>
    </source>
</evidence>
<dbReference type="GO" id="GO:0015740">
    <property type="term" value="P:C4-dicarboxylate transport"/>
    <property type="evidence" value="ECO:0007669"/>
    <property type="project" value="TreeGrafter"/>
</dbReference>
<evidence type="ECO:0000259" key="10">
    <source>
        <dbReference type="Pfam" id="PF04290"/>
    </source>
</evidence>
<evidence type="ECO:0000256" key="9">
    <source>
        <dbReference type="RuleBase" id="RU369079"/>
    </source>
</evidence>
<feature type="transmembrane region" description="Helical" evidence="9">
    <location>
        <begin position="12"/>
        <end position="31"/>
    </location>
</feature>
<evidence type="ECO:0000256" key="5">
    <source>
        <dbReference type="ARBA" id="ARBA00022692"/>
    </source>
</evidence>
<comment type="subunit">
    <text evidence="9">The complex comprises the extracytoplasmic solute receptor protein and the two transmembrane proteins.</text>
</comment>
<dbReference type="GO" id="GO:0005886">
    <property type="term" value="C:plasma membrane"/>
    <property type="evidence" value="ECO:0007669"/>
    <property type="project" value="UniProtKB-SubCell"/>
</dbReference>
<reference evidence="11 12" key="1">
    <citation type="submission" date="2019-08" db="EMBL/GenBank/DDBJ databases">
        <title>Bioinformatics analysis of the strain L3 and L5.</title>
        <authorList>
            <person name="Li X."/>
        </authorList>
    </citation>
    <scope>NUCLEOTIDE SEQUENCE [LARGE SCALE GENOMIC DNA]</scope>
    <source>
        <strain evidence="11 12">L3</strain>
    </source>
</reference>
<comment type="function">
    <text evidence="9">Part of the tripartite ATP-independent periplasmic (TRAP) transport system.</text>
</comment>
<feature type="domain" description="Tripartite ATP-independent periplasmic transporters DctQ component" evidence="10">
    <location>
        <begin position="27"/>
        <end position="157"/>
    </location>
</feature>
<feature type="transmembrane region" description="Helical" evidence="9">
    <location>
        <begin position="138"/>
        <end position="164"/>
    </location>
</feature>
<dbReference type="GO" id="GO:0022857">
    <property type="term" value="F:transmembrane transporter activity"/>
    <property type="evidence" value="ECO:0007669"/>
    <property type="project" value="UniProtKB-UniRule"/>
</dbReference>
<dbReference type="Proteomes" id="UP000466024">
    <property type="component" value="Unassembled WGS sequence"/>
</dbReference>
<dbReference type="PANTHER" id="PTHR35011">
    <property type="entry name" value="2,3-DIKETO-L-GULONATE TRAP TRANSPORTER SMALL PERMEASE PROTEIN YIAM"/>
    <property type="match status" value="1"/>
</dbReference>
<evidence type="ECO:0000256" key="3">
    <source>
        <dbReference type="ARBA" id="ARBA00022475"/>
    </source>
</evidence>
<feature type="transmembrane region" description="Helical" evidence="9">
    <location>
        <begin position="90"/>
        <end position="118"/>
    </location>
</feature>
<keyword evidence="5 9" id="KW-0812">Transmembrane</keyword>
<feature type="transmembrane region" description="Helical" evidence="9">
    <location>
        <begin position="51"/>
        <end position="69"/>
    </location>
</feature>
<keyword evidence="6 9" id="KW-1133">Transmembrane helix</keyword>
<dbReference type="PANTHER" id="PTHR35011:SF10">
    <property type="entry name" value="TRAP TRANSPORTER SMALL PERMEASE PROTEIN"/>
    <property type="match status" value="1"/>
</dbReference>
<dbReference type="Pfam" id="PF04290">
    <property type="entry name" value="DctQ"/>
    <property type="match status" value="1"/>
</dbReference>
<keyword evidence="3" id="KW-1003">Cell membrane</keyword>
<evidence type="ECO:0000256" key="2">
    <source>
        <dbReference type="ARBA" id="ARBA00022448"/>
    </source>
</evidence>
<protein>
    <recommendedName>
        <fullName evidence="9">TRAP transporter small permease protein</fullName>
    </recommendedName>
</protein>
<keyword evidence="4 9" id="KW-0997">Cell inner membrane</keyword>
<evidence type="ECO:0000313" key="11">
    <source>
        <dbReference type="EMBL" id="KAA0018141.1"/>
    </source>
</evidence>
<keyword evidence="2 9" id="KW-0813">Transport</keyword>
<evidence type="ECO:0000313" key="12">
    <source>
        <dbReference type="Proteomes" id="UP000466024"/>
    </source>
</evidence>
<evidence type="ECO:0000256" key="1">
    <source>
        <dbReference type="ARBA" id="ARBA00004429"/>
    </source>
</evidence>
<gene>
    <name evidence="11" type="ORF">F0A16_10420</name>
</gene>
<name>A0A640WDT5_9GAMM</name>
<evidence type="ECO:0000256" key="7">
    <source>
        <dbReference type="ARBA" id="ARBA00023136"/>
    </source>
</evidence>
<comment type="similarity">
    <text evidence="8 9">Belongs to the TRAP transporter small permease family.</text>
</comment>
<dbReference type="EMBL" id="VTPX01000005">
    <property type="protein sequence ID" value="KAA0018141.1"/>
    <property type="molecule type" value="Genomic_DNA"/>
</dbReference>
<proteinExistence type="inferred from homology"/>